<sequence>MTPRQIELVQGSFAQVTPIAEQAAALFYSNLFSADASLKPLFKGDMQTQGEKLMQMIGVAVSKLNEPQVLLPVLQRLGERHADYGVEDSHYATVGGALLLTLSQGLADAFTEEVEEAWSSAYGLMASTMIEAANKVGA</sequence>
<proteinExistence type="inferred from homology"/>
<evidence type="ECO:0000256" key="2">
    <source>
        <dbReference type="ARBA" id="ARBA00022621"/>
    </source>
</evidence>
<evidence type="ECO:0000313" key="8">
    <source>
        <dbReference type="Proteomes" id="UP001560296"/>
    </source>
</evidence>
<dbReference type="InterPro" id="IPR012292">
    <property type="entry name" value="Globin/Proto"/>
</dbReference>
<keyword evidence="1 5" id="KW-0349">Heme</keyword>
<keyword evidence="8" id="KW-1185">Reference proteome</keyword>
<dbReference type="InterPro" id="IPR000971">
    <property type="entry name" value="Globin"/>
</dbReference>
<dbReference type="Proteomes" id="UP001560296">
    <property type="component" value="Unassembled WGS sequence"/>
</dbReference>
<name>A0ABV3YQE6_9PSED</name>
<dbReference type="PRINTS" id="PR01907">
    <property type="entry name" value="WORMGLOBIN"/>
</dbReference>
<feature type="domain" description="Globin" evidence="6">
    <location>
        <begin position="1"/>
        <end position="134"/>
    </location>
</feature>
<dbReference type="SUPFAM" id="SSF46458">
    <property type="entry name" value="Globin-like"/>
    <property type="match status" value="1"/>
</dbReference>
<dbReference type="PROSITE" id="PS01033">
    <property type="entry name" value="GLOBIN"/>
    <property type="match status" value="1"/>
</dbReference>
<dbReference type="CDD" id="cd12131">
    <property type="entry name" value="HGbI-like"/>
    <property type="match status" value="1"/>
</dbReference>
<accession>A0ABV3YQE6</accession>
<dbReference type="PANTHER" id="PTHR43396">
    <property type="entry name" value="FLAVOHEMOPROTEIN"/>
    <property type="match status" value="1"/>
</dbReference>
<keyword evidence="2 5" id="KW-0561">Oxygen transport</keyword>
<dbReference type="PANTHER" id="PTHR43396:SF3">
    <property type="entry name" value="FLAVOHEMOPROTEIN"/>
    <property type="match status" value="1"/>
</dbReference>
<keyword evidence="5" id="KW-0813">Transport</keyword>
<evidence type="ECO:0000256" key="3">
    <source>
        <dbReference type="ARBA" id="ARBA00022723"/>
    </source>
</evidence>
<reference evidence="7 8" key="1">
    <citation type="submission" date="2024-07" db="EMBL/GenBank/DDBJ databases">
        <authorList>
            <person name="Li M."/>
        </authorList>
    </citation>
    <scope>NUCLEOTIDE SEQUENCE [LARGE SCALE GENOMIC DNA]</scope>
    <source>
        <strain evidence="7 8">25A3E</strain>
    </source>
</reference>
<evidence type="ECO:0000256" key="4">
    <source>
        <dbReference type="ARBA" id="ARBA00023004"/>
    </source>
</evidence>
<evidence type="ECO:0000313" key="7">
    <source>
        <dbReference type="EMBL" id="MEX6501520.1"/>
    </source>
</evidence>
<gene>
    <name evidence="7" type="ORF">AB5S05_05545</name>
</gene>
<evidence type="ECO:0000259" key="6">
    <source>
        <dbReference type="PROSITE" id="PS01033"/>
    </source>
</evidence>
<dbReference type="Pfam" id="PF00042">
    <property type="entry name" value="Globin"/>
    <property type="match status" value="1"/>
</dbReference>
<keyword evidence="3" id="KW-0479">Metal-binding</keyword>
<dbReference type="RefSeq" id="WP_369286496.1">
    <property type="nucleotide sequence ID" value="NZ_JBFTEG010000003.1"/>
</dbReference>
<evidence type="ECO:0000256" key="1">
    <source>
        <dbReference type="ARBA" id="ARBA00022617"/>
    </source>
</evidence>
<organism evidence="7 8">
    <name type="scientific">Pseudomonas zhanjiangensis</name>
    <dbReference type="NCBI Taxonomy" id="3239015"/>
    <lineage>
        <taxon>Bacteria</taxon>
        <taxon>Pseudomonadati</taxon>
        <taxon>Pseudomonadota</taxon>
        <taxon>Gammaproteobacteria</taxon>
        <taxon>Pseudomonadales</taxon>
        <taxon>Pseudomonadaceae</taxon>
        <taxon>Pseudomonas</taxon>
    </lineage>
</organism>
<comment type="caution">
    <text evidence="7">The sequence shown here is derived from an EMBL/GenBank/DDBJ whole genome shotgun (WGS) entry which is preliminary data.</text>
</comment>
<protein>
    <submittedName>
        <fullName evidence="7">Globin family protein</fullName>
    </submittedName>
</protein>
<dbReference type="InterPro" id="IPR009050">
    <property type="entry name" value="Globin-like_sf"/>
</dbReference>
<evidence type="ECO:0000256" key="5">
    <source>
        <dbReference type="RuleBase" id="RU000356"/>
    </source>
</evidence>
<keyword evidence="4" id="KW-0408">Iron</keyword>
<dbReference type="EMBL" id="JBFTEG010000003">
    <property type="protein sequence ID" value="MEX6501520.1"/>
    <property type="molecule type" value="Genomic_DNA"/>
</dbReference>
<dbReference type="Gene3D" id="1.10.490.10">
    <property type="entry name" value="Globins"/>
    <property type="match status" value="1"/>
</dbReference>
<comment type="similarity">
    <text evidence="5">Belongs to the globin family.</text>
</comment>